<evidence type="ECO:0000259" key="5">
    <source>
        <dbReference type="PROSITE" id="PS50053"/>
    </source>
</evidence>
<dbReference type="SMART" id="SM00727">
    <property type="entry name" value="STI1"/>
    <property type="match status" value="2"/>
</dbReference>
<feature type="region of interest" description="Disordered" evidence="3">
    <location>
        <begin position="326"/>
        <end position="375"/>
    </location>
</feature>
<dbReference type="Gene3D" id="3.10.20.90">
    <property type="entry name" value="Phosphatidylinositol 3-kinase Catalytic Subunit, Chain A, domain 1"/>
    <property type="match status" value="1"/>
</dbReference>
<dbReference type="SUPFAM" id="SSF54236">
    <property type="entry name" value="Ubiquitin-like"/>
    <property type="match status" value="1"/>
</dbReference>
<feature type="compositionally biased region" description="Acidic residues" evidence="3">
    <location>
        <begin position="526"/>
        <end position="539"/>
    </location>
</feature>
<organism evidence="6 7">
    <name type="scientific">Mycteria americana</name>
    <name type="common">Wood stork</name>
    <dbReference type="NCBI Taxonomy" id="33587"/>
    <lineage>
        <taxon>Eukaryota</taxon>
        <taxon>Metazoa</taxon>
        <taxon>Chordata</taxon>
        <taxon>Craniata</taxon>
        <taxon>Vertebrata</taxon>
        <taxon>Euteleostomi</taxon>
        <taxon>Archelosauria</taxon>
        <taxon>Archosauria</taxon>
        <taxon>Dinosauria</taxon>
        <taxon>Saurischia</taxon>
        <taxon>Theropoda</taxon>
        <taxon>Coelurosauria</taxon>
        <taxon>Aves</taxon>
        <taxon>Neognathae</taxon>
        <taxon>Neoaves</taxon>
        <taxon>Aequornithes</taxon>
        <taxon>Ciconiiformes</taxon>
        <taxon>Ciconiidae</taxon>
        <taxon>Mycteria</taxon>
    </lineage>
</organism>
<dbReference type="SMART" id="SM00213">
    <property type="entry name" value="UBQ"/>
    <property type="match status" value="1"/>
</dbReference>
<name>A0AAN7PAZ4_MYCAM</name>
<dbReference type="Gene3D" id="1.10.260.100">
    <property type="match status" value="1"/>
</dbReference>
<dbReference type="InterPro" id="IPR009060">
    <property type="entry name" value="UBA-like_sf"/>
</dbReference>
<dbReference type="FunFam" id="1.10.260.100:FF:000001">
    <property type="entry name" value="Ubiquilin 1"/>
    <property type="match status" value="1"/>
</dbReference>
<dbReference type="GO" id="GO:0031593">
    <property type="term" value="F:polyubiquitin modification-dependent protein binding"/>
    <property type="evidence" value="ECO:0007669"/>
    <property type="project" value="TreeGrafter"/>
</dbReference>
<dbReference type="GO" id="GO:0005829">
    <property type="term" value="C:cytosol"/>
    <property type="evidence" value="ECO:0007669"/>
    <property type="project" value="TreeGrafter"/>
</dbReference>
<dbReference type="SMART" id="SM00165">
    <property type="entry name" value="UBA"/>
    <property type="match status" value="1"/>
</dbReference>
<proteinExistence type="predicted"/>
<dbReference type="SUPFAM" id="SSF46934">
    <property type="entry name" value="UBA-like"/>
    <property type="match status" value="1"/>
</dbReference>
<dbReference type="AlphaFoldDB" id="A0AAN7PAZ4"/>
<dbReference type="CDD" id="cd01808">
    <property type="entry name" value="Ubl_PLICs"/>
    <property type="match status" value="1"/>
</dbReference>
<dbReference type="InterPro" id="IPR000626">
    <property type="entry name" value="Ubiquitin-like_dom"/>
</dbReference>
<dbReference type="PANTHER" id="PTHR10677">
    <property type="entry name" value="UBIQUILIN"/>
    <property type="match status" value="1"/>
</dbReference>
<dbReference type="PANTHER" id="PTHR10677:SF16">
    <property type="entry name" value="UBIQUILIN-1"/>
    <property type="match status" value="1"/>
</dbReference>
<dbReference type="Pfam" id="PF00240">
    <property type="entry name" value="ubiquitin"/>
    <property type="match status" value="1"/>
</dbReference>
<evidence type="ECO:0000256" key="2">
    <source>
        <dbReference type="ARBA" id="ARBA00022490"/>
    </source>
</evidence>
<feature type="domain" description="Ubiquitin-like" evidence="5">
    <location>
        <begin position="23"/>
        <end position="97"/>
    </location>
</feature>
<evidence type="ECO:0000256" key="3">
    <source>
        <dbReference type="SAM" id="MobiDB-lite"/>
    </source>
</evidence>
<comment type="caution">
    <text evidence="6">The sequence shown here is derived from an EMBL/GenBank/DDBJ whole genome shotgun (WGS) entry which is preliminary data.</text>
</comment>
<comment type="subcellular location">
    <subcellularLocation>
        <location evidence="1">Cytoplasm</location>
    </subcellularLocation>
</comment>
<feature type="region of interest" description="Disordered" evidence="3">
    <location>
        <begin position="509"/>
        <end position="545"/>
    </location>
</feature>
<sequence>MSESKGAAETSQPVVTVGSSNIIKVTVKTLKQKEQFEVAQSSTIQEFKEEVAKRFKTPPDLLVLIFAGKVLRDQDTLSQHGVHSGVSIHVVIRSPKRPQDGLADQGRATPLMQPPSHSNSNLFYLGSRADLQNPCLIHHNLFELLTSSQDIVAQTMEDLLSRILSSGLDLNTINNNAFLLGFLLGVTGVHLLGLDSADMLDLASSIQEQDVSMHSLISEMVQSTFVQNILDNTDLVRDLIMSNPQMQQLAEENPEIGQILTNPHTIREILEASSSPAIMQEMIRNHDVAMNNLESIPGGYRALEQLYREIEEPILDAVQAQLGNNPFASLDSNPPLSGARLPAHTENRRPLPNPWAPQSDRVSDNADDYDGQFASSSAGDRFASLSLGPAAGPVVPNSGEVQSMVQQLTGNPELMHNLESALTNPDSPAQMLLNSARISSDGNSPPQDQWAQQLPPEMENAEISSLLRNPRALQALLQIQLGLQTLSIEVPDFILSLEDLHVELDLESMDDSAQSSKSEDDAVLVSDEDEGEGQMEMDEQAPQTRFKRQMEQLSAMGFQDQSANLQALIDAEGDISAAAEILAKAPPSKKIP</sequence>
<dbReference type="EMBL" id="JAUNZN010000001">
    <property type="protein sequence ID" value="KAK4829207.1"/>
    <property type="molecule type" value="Genomic_DNA"/>
</dbReference>
<dbReference type="PROSITE" id="PS50053">
    <property type="entry name" value="UBIQUITIN_2"/>
    <property type="match status" value="1"/>
</dbReference>
<dbReference type="GO" id="GO:0006511">
    <property type="term" value="P:ubiquitin-dependent protein catabolic process"/>
    <property type="evidence" value="ECO:0007669"/>
    <property type="project" value="TreeGrafter"/>
</dbReference>
<dbReference type="PROSITE" id="PS50030">
    <property type="entry name" value="UBA"/>
    <property type="match status" value="1"/>
</dbReference>
<keyword evidence="2" id="KW-0963">Cytoplasm</keyword>
<dbReference type="Gene3D" id="1.10.8.10">
    <property type="entry name" value="DNA helicase RuvA subunit, C-terminal domain"/>
    <property type="match status" value="1"/>
</dbReference>
<reference evidence="6 7" key="1">
    <citation type="journal article" date="2023" name="J. Hered.">
        <title>Chromosome-level genome of the wood stork (Mycteria americana) provides insight into avian chromosome evolution.</title>
        <authorList>
            <person name="Flamio R. Jr."/>
            <person name="Ramstad K.M."/>
        </authorList>
    </citation>
    <scope>NUCLEOTIDE SEQUENCE [LARGE SCALE GENOMIC DNA]</scope>
    <source>
        <strain evidence="6">JAX WOST 10</strain>
    </source>
</reference>
<dbReference type="InterPro" id="IPR015940">
    <property type="entry name" value="UBA"/>
</dbReference>
<accession>A0AAN7PAZ4</accession>
<dbReference type="InterPro" id="IPR029071">
    <property type="entry name" value="Ubiquitin-like_domsf"/>
</dbReference>
<evidence type="ECO:0000313" key="6">
    <source>
        <dbReference type="EMBL" id="KAK4829207.1"/>
    </source>
</evidence>
<keyword evidence="7" id="KW-1185">Reference proteome</keyword>
<feature type="domain" description="UBA" evidence="4">
    <location>
        <begin position="536"/>
        <end position="585"/>
    </location>
</feature>
<dbReference type="Pfam" id="PF23195">
    <property type="entry name" value="UBQLN1"/>
    <property type="match status" value="1"/>
</dbReference>
<dbReference type="InterPro" id="IPR015496">
    <property type="entry name" value="Ubiquilin"/>
</dbReference>
<dbReference type="InterPro" id="IPR006636">
    <property type="entry name" value="STI1_HS-bd"/>
</dbReference>
<evidence type="ECO:0000259" key="4">
    <source>
        <dbReference type="PROSITE" id="PS50030"/>
    </source>
</evidence>
<evidence type="ECO:0000313" key="7">
    <source>
        <dbReference type="Proteomes" id="UP001333110"/>
    </source>
</evidence>
<protein>
    <submittedName>
        <fullName evidence="6">Uncharacterized protein</fullName>
    </submittedName>
</protein>
<feature type="compositionally biased region" description="Polar residues" evidence="3">
    <location>
        <begin position="326"/>
        <end position="335"/>
    </location>
</feature>
<dbReference type="Proteomes" id="UP001333110">
    <property type="component" value="Unassembled WGS sequence"/>
</dbReference>
<gene>
    <name evidence="6" type="ORF">QYF61_002472</name>
</gene>
<dbReference type="FunFam" id="3.10.20.90:FF:000095">
    <property type="entry name" value="Ubiquilin 4"/>
    <property type="match status" value="1"/>
</dbReference>
<evidence type="ECO:0000256" key="1">
    <source>
        <dbReference type="ARBA" id="ARBA00004496"/>
    </source>
</evidence>